<dbReference type="InterPro" id="IPR053937">
    <property type="entry name" value="GOST_TM"/>
</dbReference>
<evidence type="ECO:0000256" key="6">
    <source>
        <dbReference type="SAM" id="Phobius"/>
    </source>
</evidence>
<accession>A0AA36CWB2</accession>
<evidence type="ECO:0000313" key="9">
    <source>
        <dbReference type="EMBL" id="CAJ0575082.1"/>
    </source>
</evidence>
<protein>
    <recommendedName>
        <fullName evidence="8">GOST seven transmembrane domain-containing protein</fullName>
    </recommendedName>
</protein>
<dbReference type="GO" id="GO:0042147">
    <property type="term" value="P:retrograde transport, endosome to Golgi"/>
    <property type="evidence" value="ECO:0007669"/>
    <property type="project" value="TreeGrafter"/>
</dbReference>
<evidence type="ECO:0000256" key="5">
    <source>
        <dbReference type="ARBA" id="ARBA00023136"/>
    </source>
</evidence>
<comment type="subcellular location">
    <subcellularLocation>
        <location evidence="1">Membrane</location>
        <topology evidence="1">Multi-pass membrane protein</topology>
    </subcellularLocation>
</comment>
<dbReference type="Pfam" id="PF06814">
    <property type="entry name" value="GOST_TM"/>
    <property type="match status" value="1"/>
</dbReference>
<feature type="chain" id="PRO_5041456548" description="GOST seven transmembrane domain-containing protein" evidence="7">
    <location>
        <begin position="21"/>
        <end position="414"/>
    </location>
</feature>
<feature type="transmembrane region" description="Helical" evidence="6">
    <location>
        <begin position="241"/>
        <end position="262"/>
    </location>
</feature>
<evidence type="ECO:0000313" key="10">
    <source>
        <dbReference type="Proteomes" id="UP001177023"/>
    </source>
</evidence>
<dbReference type="GO" id="GO:0005829">
    <property type="term" value="C:cytosol"/>
    <property type="evidence" value="ECO:0007669"/>
    <property type="project" value="GOC"/>
</dbReference>
<feature type="transmembrane region" description="Helical" evidence="6">
    <location>
        <begin position="274"/>
        <end position="292"/>
    </location>
</feature>
<feature type="domain" description="GOST seven transmembrane" evidence="8">
    <location>
        <begin position="239"/>
        <end position="411"/>
    </location>
</feature>
<reference evidence="9" key="1">
    <citation type="submission" date="2023-06" db="EMBL/GenBank/DDBJ databases">
        <authorList>
            <person name="Delattre M."/>
        </authorList>
    </citation>
    <scope>NUCLEOTIDE SEQUENCE</scope>
    <source>
        <strain evidence="9">AF72</strain>
    </source>
</reference>
<keyword evidence="10" id="KW-1185">Reference proteome</keyword>
<keyword evidence="4 6" id="KW-1133">Transmembrane helix</keyword>
<evidence type="ECO:0000256" key="3">
    <source>
        <dbReference type="ARBA" id="ARBA00022729"/>
    </source>
</evidence>
<name>A0AA36CWB2_9BILA</name>
<evidence type="ECO:0000256" key="4">
    <source>
        <dbReference type="ARBA" id="ARBA00022989"/>
    </source>
</evidence>
<feature type="transmembrane region" description="Helical" evidence="6">
    <location>
        <begin position="379"/>
        <end position="400"/>
    </location>
</feature>
<dbReference type="EMBL" id="CATQJA010002635">
    <property type="protein sequence ID" value="CAJ0575082.1"/>
    <property type="molecule type" value="Genomic_DNA"/>
</dbReference>
<keyword evidence="3 7" id="KW-0732">Signal</keyword>
<sequence>MRTVGSICALLLLGVARVEANLLMKGIASEVIELNKDQYQLVGFPQSALNQTELELSFDCPNELDLEFTVQFAIRSSPCDKEFFNVRNAAVLRDLLQFYFDSANKIPQEFDYKQIVFYKSPEKVFNCKDSHGRIIFEPEKIGVPSEMKPETVVGVVPYANPTGEKVKRDTYSGLNGNSVDGGTSNSLSTWHPSVKLPIDAIYFAIVRLQMTSKSTTSGNVTVITKWRGPYGFLSAIDYPLFGFYGFMCFFYGILSIVWLILCIRHYKDILKIQYWIGGVIVLGMIEKAFFYSEYATMNNSGESVDGVIQLAELVSCLKRTMSRVLIIIVSVGYGVVKPRLGQTFSQVAGVGFVYFVFCAIEGLARVSKNHVEAAKQKQFAALPLVIVEMVIFYWIFTSLTGTMRQLKLRRNEAG</sequence>
<proteinExistence type="predicted"/>
<feature type="signal peptide" evidence="7">
    <location>
        <begin position="1"/>
        <end position="20"/>
    </location>
</feature>
<dbReference type="InterPro" id="IPR009637">
    <property type="entry name" value="GPR107/GPR108-like"/>
</dbReference>
<dbReference type="PANTHER" id="PTHR21229:SF1">
    <property type="entry name" value="GH17801P"/>
    <property type="match status" value="1"/>
</dbReference>
<organism evidence="9 10">
    <name type="scientific">Mesorhabditis spiculigera</name>
    <dbReference type="NCBI Taxonomy" id="96644"/>
    <lineage>
        <taxon>Eukaryota</taxon>
        <taxon>Metazoa</taxon>
        <taxon>Ecdysozoa</taxon>
        <taxon>Nematoda</taxon>
        <taxon>Chromadorea</taxon>
        <taxon>Rhabditida</taxon>
        <taxon>Rhabditina</taxon>
        <taxon>Rhabditomorpha</taxon>
        <taxon>Rhabditoidea</taxon>
        <taxon>Rhabditidae</taxon>
        <taxon>Mesorhabditinae</taxon>
        <taxon>Mesorhabditis</taxon>
    </lineage>
</organism>
<evidence type="ECO:0000259" key="8">
    <source>
        <dbReference type="Pfam" id="PF06814"/>
    </source>
</evidence>
<gene>
    <name evidence="9" type="ORF">MSPICULIGERA_LOCUS13398</name>
</gene>
<evidence type="ECO:0000256" key="7">
    <source>
        <dbReference type="SAM" id="SignalP"/>
    </source>
</evidence>
<evidence type="ECO:0000256" key="2">
    <source>
        <dbReference type="ARBA" id="ARBA00022692"/>
    </source>
</evidence>
<feature type="transmembrane region" description="Helical" evidence="6">
    <location>
        <begin position="348"/>
        <end position="367"/>
    </location>
</feature>
<keyword evidence="5 6" id="KW-0472">Membrane</keyword>
<dbReference type="GO" id="GO:0005794">
    <property type="term" value="C:Golgi apparatus"/>
    <property type="evidence" value="ECO:0007669"/>
    <property type="project" value="TreeGrafter"/>
</dbReference>
<dbReference type="Proteomes" id="UP001177023">
    <property type="component" value="Unassembled WGS sequence"/>
</dbReference>
<dbReference type="GO" id="GO:0016020">
    <property type="term" value="C:membrane"/>
    <property type="evidence" value="ECO:0007669"/>
    <property type="project" value="UniProtKB-SubCell"/>
</dbReference>
<dbReference type="PANTHER" id="PTHR21229">
    <property type="entry name" value="LUNG SEVEN TRANSMEMBRANE RECEPTOR"/>
    <property type="match status" value="1"/>
</dbReference>
<comment type="caution">
    <text evidence="9">The sequence shown here is derived from an EMBL/GenBank/DDBJ whole genome shotgun (WGS) entry which is preliminary data.</text>
</comment>
<dbReference type="AlphaFoldDB" id="A0AA36CWB2"/>
<keyword evidence="2 6" id="KW-0812">Transmembrane</keyword>
<feature type="non-terminal residue" evidence="9">
    <location>
        <position position="414"/>
    </location>
</feature>
<evidence type="ECO:0000256" key="1">
    <source>
        <dbReference type="ARBA" id="ARBA00004141"/>
    </source>
</evidence>